<dbReference type="PANTHER" id="PTHR13247:SF0">
    <property type="entry name" value="MITOCHONDRIAL FISSION 1 PROTEIN"/>
    <property type="match status" value="1"/>
</dbReference>
<name>S6BFP0_BABBO</name>
<feature type="repeat" description="TPR" evidence="1">
    <location>
        <begin position="27"/>
        <end position="60"/>
    </location>
</feature>
<evidence type="ECO:0000313" key="2">
    <source>
        <dbReference type="EMBL" id="BAN64944.1"/>
    </source>
</evidence>
<dbReference type="EMBL" id="AK441150">
    <property type="protein sequence ID" value="BAN64944.1"/>
    <property type="molecule type" value="mRNA"/>
</dbReference>
<dbReference type="Pfam" id="PF14853">
    <property type="entry name" value="Fis1_TPR_C"/>
    <property type="match status" value="1"/>
</dbReference>
<dbReference type="GO" id="GO:0005741">
    <property type="term" value="C:mitochondrial outer membrane"/>
    <property type="evidence" value="ECO:0007669"/>
    <property type="project" value="TreeGrafter"/>
</dbReference>
<proteinExistence type="evidence at transcript level"/>
<dbReference type="GO" id="GO:0016559">
    <property type="term" value="P:peroxisome fission"/>
    <property type="evidence" value="ECO:0007669"/>
    <property type="project" value="TreeGrafter"/>
</dbReference>
<keyword evidence="1" id="KW-0802">TPR repeat</keyword>
<dbReference type="VEuPathDB" id="PiroplasmaDB:BBOV_II004740"/>
<dbReference type="GO" id="GO:0005778">
    <property type="term" value="C:peroxisomal membrane"/>
    <property type="evidence" value="ECO:0007669"/>
    <property type="project" value="TreeGrafter"/>
</dbReference>
<dbReference type="GO" id="GO:0000266">
    <property type="term" value="P:mitochondrial fission"/>
    <property type="evidence" value="ECO:0007669"/>
    <property type="project" value="InterPro"/>
</dbReference>
<dbReference type="InterPro" id="IPR028061">
    <property type="entry name" value="Fis1_TPR_C"/>
</dbReference>
<dbReference type="InterPro" id="IPR019734">
    <property type="entry name" value="TPR_rpt"/>
</dbReference>
<dbReference type="InterPro" id="IPR011990">
    <property type="entry name" value="TPR-like_helical_dom_sf"/>
</dbReference>
<dbReference type="PANTHER" id="PTHR13247">
    <property type="entry name" value="TETRATRICOPEPTIDE REPEAT PROTEIN 11 TPR REPEAT PROTEIN 11"/>
    <property type="match status" value="1"/>
</dbReference>
<evidence type="ECO:0000256" key="1">
    <source>
        <dbReference type="PROSITE-ProRule" id="PRU00339"/>
    </source>
</evidence>
<organism evidence="2">
    <name type="scientific">Babesia bovis</name>
    <dbReference type="NCBI Taxonomy" id="5865"/>
    <lineage>
        <taxon>Eukaryota</taxon>
        <taxon>Sar</taxon>
        <taxon>Alveolata</taxon>
        <taxon>Apicomplexa</taxon>
        <taxon>Aconoidasida</taxon>
        <taxon>Piroplasmida</taxon>
        <taxon>Babesiidae</taxon>
        <taxon>Babesia</taxon>
    </lineage>
</organism>
<dbReference type="SUPFAM" id="SSF48452">
    <property type="entry name" value="TPR-like"/>
    <property type="match status" value="1"/>
</dbReference>
<accession>S6BFP0</accession>
<dbReference type="GO" id="GO:0000422">
    <property type="term" value="P:autophagy of mitochondrion"/>
    <property type="evidence" value="ECO:0007669"/>
    <property type="project" value="TreeGrafter"/>
</dbReference>
<dbReference type="InterPro" id="IPR016543">
    <property type="entry name" value="Fis1"/>
</dbReference>
<protein>
    <submittedName>
        <fullName evidence="2">Uncharacterized protein</fullName>
    </submittedName>
</protein>
<dbReference type="PROSITE" id="PS50005">
    <property type="entry name" value="TPR"/>
    <property type="match status" value="1"/>
</dbReference>
<gene>
    <name evidence="2" type="primary">BBOV_II004740</name>
</gene>
<dbReference type="Gene3D" id="1.25.40.10">
    <property type="entry name" value="Tetratricopeptide repeat domain"/>
    <property type="match status" value="1"/>
</dbReference>
<dbReference type="AlphaFoldDB" id="S6BFP0"/>
<sequence length="100" mass="11793">MCSPEREHLDLAIELLEELVRVKYNITTSMYQLALCHIKRREYKKARRHLDMLLRLEPRNHAALTLRSLLFNLLYDDAMKGSLFVIMASLCAIAAYKLWK</sequence>
<reference evidence="2" key="1">
    <citation type="journal article" date="2014" name="BMC Genomics">
        <title>The Babesia bovis gene and promoter model: an update from full-length EST analysis.</title>
        <authorList>
            <person name="Yamagishi J."/>
            <person name="Wakaguri H."/>
            <person name="Yokoyama N."/>
            <person name="Yamashita R."/>
            <person name="Suzuki Y."/>
            <person name="Xuan X."/>
            <person name="Igarashi I."/>
        </authorList>
    </citation>
    <scope>NUCLEOTIDE SEQUENCE</scope>
    <source>
        <strain evidence="2">Texas</strain>
    </source>
</reference>